<dbReference type="GO" id="GO:0016987">
    <property type="term" value="F:sigma factor activity"/>
    <property type="evidence" value="ECO:0007669"/>
    <property type="project" value="UniProtKB-KW"/>
</dbReference>
<keyword evidence="4 6" id="KW-0238">DNA-binding</keyword>
<dbReference type="EMBL" id="BIFR01000001">
    <property type="protein sequence ID" value="GCE11802.1"/>
    <property type="molecule type" value="Genomic_DNA"/>
</dbReference>
<dbReference type="PANTHER" id="PTHR43133:SF8">
    <property type="entry name" value="RNA POLYMERASE SIGMA FACTOR HI_1459-RELATED"/>
    <property type="match status" value="1"/>
</dbReference>
<dbReference type="InterPro" id="IPR000838">
    <property type="entry name" value="RNA_pol_sigma70_ECF_CS"/>
</dbReference>
<dbReference type="SUPFAM" id="SSF88946">
    <property type="entry name" value="Sigma2 domain of RNA polymerase sigma factors"/>
    <property type="match status" value="1"/>
</dbReference>
<accession>A0A401ZY99</accession>
<evidence type="ECO:0000256" key="4">
    <source>
        <dbReference type="ARBA" id="ARBA00023125"/>
    </source>
</evidence>
<dbReference type="InterPro" id="IPR014284">
    <property type="entry name" value="RNA_pol_sigma-70_dom"/>
</dbReference>
<dbReference type="AlphaFoldDB" id="A0A401ZY99"/>
<evidence type="ECO:0000259" key="8">
    <source>
        <dbReference type="Pfam" id="PF08281"/>
    </source>
</evidence>
<dbReference type="Pfam" id="PF08281">
    <property type="entry name" value="Sigma70_r4_2"/>
    <property type="match status" value="1"/>
</dbReference>
<dbReference type="NCBIfam" id="TIGR02937">
    <property type="entry name" value="sigma70-ECF"/>
    <property type="match status" value="1"/>
</dbReference>
<dbReference type="GO" id="GO:0006950">
    <property type="term" value="P:response to stress"/>
    <property type="evidence" value="ECO:0007669"/>
    <property type="project" value="UniProtKB-ARBA"/>
</dbReference>
<evidence type="ECO:0000259" key="7">
    <source>
        <dbReference type="Pfam" id="PF04542"/>
    </source>
</evidence>
<evidence type="ECO:0000313" key="10">
    <source>
        <dbReference type="Proteomes" id="UP000287352"/>
    </source>
</evidence>
<keyword evidence="3 6" id="KW-0731">Sigma factor</keyword>
<dbReference type="InterPro" id="IPR039425">
    <property type="entry name" value="RNA_pol_sigma-70-like"/>
</dbReference>
<evidence type="ECO:0000256" key="2">
    <source>
        <dbReference type="ARBA" id="ARBA00023015"/>
    </source>
</evidence>
<dbReference type="PANTHER" id="PTHR43133">
    <property type="entry name" value="RNA POLYMERASE ECF-TYPE SIGMA FACTO"/>
    <property type="match status" value="1"/>
</dbReference>
<dbReference type="GO" id="GO:0003677">
    <property type="term" value="F:DNA binding"/>
    <property type="evidence" value="ECO:0007669"/>
    <property type="project" value="UniProtKB-KW"/>
</dbReference>
<organism evidence="9 10">
    <name type="scientific">Tengunoibacter tsumagoiensis</name>
    <dbReference type="NCBI Taxonomy" id="2014871"/>
    <lineage>
        <taxon>Bacteria</taxon>
        <taxon>Bacillati</taxon>
        <taxon>Chloroflexota</taxon>
        <taxon>Ktedonobacteria</taxon>
        <taxon>Ktedonobacterales</taxon>
        <taxon>Dictyobacteraceae</taxon>
        <taxon>Tengunoibacter</taxon>
    </lineage>
</organism>
<dbReference type="InterPro" id="IPR013249">
    <property type="entry name" value="RNA_pol_sigma70_r4_t2"/>
</dbReference>
<reference evidence="10" key="1">
    <citation type="submission" date="2018-12" db="EMBL/GenBank/DDBJ databases">
        <title>Tengunoibacter tsumagoiensis gen. nov., sp. nov., Dictyobacter kobayashii sp. nov., D. alpinus sp. nov., and D. joshuensis sp. nov. and description of Dictyobacteraceae fam. nov. within the order Ktedonobacterales isolated from Tengu-no-mugimeshi.</title>
        <authorList>
            <person name="Wang C.M."/>
            <person name="Zheng Y."/>
            <person name="Sakai Y."/>
            <person name="Toyoda A."/>
            <person name="Minakuchi Y."/>
            <person name="Abe K."/>
            <person name="Yokota A."/>
            <person name="Yabe S."/>
        </authorList>
    </citation>
    <scope>NUCLEOTIDE SEQUENCE [LARGE SCALE GENOMIC DNA]</scope>
    <source>
        <strain evidence="10">Uno3</strain>
    </source>
</reference>
<sequence length="210" mass="24014">MIKRIQRYESSQQEQFRKRKELADCIQQNTEALLRILRMYTQRMGLAQGMEVQAVALDVLQETVVEALEHADRFDTGRQPVAWLLGIGVNVIRRKKDEMMRTGKRECSIEHFSYHQEDTVDSGEALAYVQSISVAGPEAKVEEDERVEQLLALVSAEDRQVLRLAFIHGFSRDALAQQLGLTSGSVRVKLHRALSRLRLAWHEQAEGNNE</sequence>
<dbReference type="GO" id="GO:0006352">
    <property type="term" value="P:DNA-templated transcription initiation"/>
    <property type="evidence" value="ECO:0007669"/>
    <property type="project" value="InterPro"/>
</dbReference>
<keyword evidence="2 6" id="KW-0805">Transcription regulation</keyword>
<evidence type="ECO:0000256" key="6">
    <source>
        <dbReference type="RuleBase" id="RU000716"/>
    </source>
</evidence>
<dbReference type="Pfam" id="PF04542">
    <property type="entry name" value="Sigma70_r2"/>
    <property type="match status" value="1"/>
</dbReference>
<gene>
    <name evidence="9" type="ORF">KTT_16610</name>
</gene>
<dbReference type="Gene3D" id="1.10.10.10">
    <property type="entry name" value="Winged helix-like DNA-binding domain superfamily/Winged helix DNA-binding domain"/>
    <property type="match status" value="1"/>
</dbReference>
<dbReference type="InterPro" id="IPR013325">
    <property type="entry name" value="RNA_pol_sigma_r2"/>
</dbReference>
<evidence type="ECO:0000256" key="1">
    <source>
        <dbReference type="ARBA" id="ARBA00010641"/>
    </source>
</evidence>
<dbReference type="RefSeq" id="WP_126579477.1">
    <property type="nucleotide sequence ID" value="NZ_BIFR01000001.1"/>
</dbReference>
<comment type="similarity">
    <text evidence="1 6">Belongs to the sigma-70 factor family. ECF subfamily.</text>
</comment>
<dbReference type="PROSITE" id="PS01063">
    <property type="entry name" value="SIGMA70_ECF"/>
    <property type="match status" value="1"/>
</dbReference>
<proteinExistence type="inferred from homology"/>
<feature type="domain" description="RNA polymerase sigma factor 70 region 4 type 2" evidence="8">
    <location>
        <begin position="145"/>
        <end position="197"/>
    </location>
</feature>
<dbReference type="InterPro" id="IPR013324">
    <property type="entry name" value="RNA_pol_sigma_r3/r4-like"/>
</dbReference>
<keyword evidence="5 6" id="KW-0804">Transcription</keyword>
<comment type="caution">
    <text evidence="9">The sequence shown here is derived from an EMBL/GenBank/DDBJ whole genome shotgun (WGS) entry which is preliminary data.</text>
</comment>
<dbReference type="Proteomes" id="UP000287352">
    <property type="component" value="Unassembled WGS sequence"/>
</dbReference>
<dbReference type="Gene3D" id="1.10.1740.10">
    <property type="match status" value="1"/>
</dbReference>
<evidence type="ECO:0000313" key="9">
    <source>
        <dbReference type="EMBL" id="GCE11802.1"/>
    </source>
</evidence>
<dbReference type="InterPro" id="IPR007627">
    <property type="entry name" value="RNA_pol_sigma70_r2"/>
</dbReference>
<evidence type="ECO:0000256" key="3">
    <source>
        <dbReference type="ARBA" id="ARBA00023082"/>
    </source>
</evidence>
<dbReference type="InterPro" id="IPR036388">
    <property type="entry name" value="WH-like_DNA-bd_sf"/>
</dbReference>
<keyword evidence="10" id="KW-1185">Reference proteome</keyword>
<dbReference type="OrthoDB" id="5243766at2"/>
<feature type="domain" description="RNA polymerase sigma-70 region 2" evidence="7">
    <location>
        <begin position="52"/>
        <end position="94"/>
    </location>
</feature>
<dbReference type="CDD" id="cd06171">
    <property type="entry name" value="Sigma70_r4"/>
    <property type="match status" value="1"/>
</dbReference>
<dbReference type="SUPFAM" id="SSF88659">
    <property type="entry name" value="Sigma3 and sigma4 domains of RNA polymerase sigma factors"/>
    <property type="match status" value="1"/>
</dbReference>
<protein>
    <recommendedName>
        <fullName evidence="6">RNA polymerase sigma factor</fullName>
    </recommendedName>
</protein>
<name>A0A401ZY99_9CHLR</name>
<evidence type="ECO:0000256" key="5">
    <source>
        <dbReference type="ARBA" id="ARBA00023163"/>
    </source>
</evidence>